<evidence type="ECO:0000259" key="10">
    <source>
        <dbReference type="Pfam" id="PF04290"/>
    </source>
</evidence>
<dbReference type="PANTHER" id="PTHR35011">
    <property type="entry name" value="2,3-DIKETO-L-GULONATE TRAP TRANSPORTER SMALL PERMEASE PROTEIN YIAM"/>
    <property type="match status" value="1"/>
</dbReference>
<feature type="transmembrane region" description="Helical" evidence="9">
    <location>
        <begin position="21"/>
        <end position="40"/>
    </location>
</feature>
<organism evidence="11 12">
    <name type="scientific">Pseudooceanicola albus</name>
    <dbReference type="NCBI Taxonomy" id="2692189"/>
    <lineage>
        <taxon>Bacteria</taxon>
        <taxon>Pseudomonadati</taxon>
        <taxon>Pseudomonadota</taxon>
        <taxon>Alphaproteobacteria</taxon>
        <taxon>Rhodobacterales</taxon>
        <taxon>Paracoccaceae</taxon>
        <taxon>Pseudooceanicola</taxon>
    </lineage>
</organism>
<dbReference type="AlphaFoldDB" id="A0A6L7G6M9"/>
<comment type="subunit">
    <text evidence="9">The complex comprises the extracytoplasmic solute receptor protein and the two transmembrane proteins.</text>
</comment>
<dbReference type="GO" id="GO:0022857">
    <property type="term" value="F:transmembrane transporter activity"/>
    <property type="evidence" value="ECO:0007669"/>
    <property type="project" value="UniProtKB-UniRule"/>
</dbReference>
<comment type="similarity">
    <text evidence="8 9">Belongs to the TRAP transporter small permease family.</text>
</comment>
<dbReference type="RefSeq" id="WP_160895470.1">
    <property type="nucleotide sequence ID" value="NZ_WUMU01000018.1"/>
</dbReference>
<keyword evidence="3" id="KW-1003">Cell membrane</keyword>
<keyword evidence="7 9" id="KW-0472">Membrane</keyword>
<feature type="transmembrane region" description="Helical" evidence="9">
    <location>
        <begin position="52"/>
        <end position="70"/>
    </location>
</feature>
<proteinExistence type="inferred from homology"/>
<dbReference type="GO" id="GO:0005886">
    <property type="term" value="C:plasma membrane"/>
    <property type="evidence" value="ECO:0007669"/>
    <property type="project" value="UniProtKB-SubCell"/>
</dbReference>
<reference evidence="11 12" key="1">
    <citation type="submission" date="2019-12" db="EMBL/GenBank/DDBJ databases">
        <authorList>
            <person name="Li M."/>
        </authorList>
    </citation>
    <scope>NUCLEOTIDE SEQUENCE [LARGE SCALE GENOMIC DNA]</scope>
    <source>
        <strain evidence="11 12">GBMRC 2024</strain>
    </source>
</reference>
<protein>
    <recommendedName>
        <fullName evidence="9">TRAP transporter small permease protein</fullName>
    </recommendedName>
</protein>
<comment type="subcellular location">
    <subcellularLocation>
        <location evidence="1 9">Cell inner membrane</location>
        <topology evidence="1 9">Multi-pass membrane protein</topology>
    </subcellularLocation>
</comment>
<evidence type="ECO:0000256" key="7">
    <source>
        <dbReference type="ARBA" id="ARBA00023136"/>
    </source>
</evidence>
<keyword evidence="12" id="KW-1185">Reference proteome</keyword>
<comment type="function">
    <text evidence="9">Part of the tripartite ATP-independent periplasmic (TRAP) transport system.</text>
</comment>
<dbReference type="InterPro" id="IPR007387">
    <property type="entry name" value="TRAP_DctQ"/>
</dbReference>
<dbReference type="GO" id="GO:0015740">
    <property type="term" value="P:C4-dicarboxylate transport"/>
    <property type="evidence" value="ECO:0007669"/>
    <property type="project" value="TreeGrafter"/>
</dbReference>
<dbReference type="PANTHER" id="PTHR35011:SF11">
    <property type="entry name" value="TRAP TRANSPORTER SMALL PERMEASE PROTEIN"/>
    <property type="match status" value="1"/>
</dbReference>
<keyword evidence="5 9" id="KW-0812">Transmembrane</keyword>
<feature type="transmembrane region" description="Helical" evidence="9">
    <location>
        <begin position="91"/>
        <end position="110"/>
    </location>
</feature>
<comment type="caution">
    <text evidence="11">The sequence shown here is derived from an EMBL/GenBank/DDBJ whole genome shotgun (WGS) entry which is preliminary data.</text>
</comment>
<evidence type="ECO:0000313" key="11">
    <source>
        <dbReference type="EMBL" id="MXN19342.1"/>
    </source>
</evidence>
<evidence type="ECO:0000256" key="1">
    <source>
        <dbReference type="ARBA" id="ARBA00004429"/>
    </source>
</evidence>
<evidence type="ECO:0000256" key="3">
    <source>
        <dbReference type="ARBA" id="ARBA00022475"/>
    </source>
</evidence>
<dbReference type="Proteomes" id="UP000477911">
    <property type="component" value="Unassembled WGS sequence"/>
</dbReference>
<evidence type="ECO:0000256" key="5">
    <source>
        <dbReference type="ARBA" id="ARBA00022692"/>
    </source>
</evidence>
<evidence type="ECO:0000256" key="9">
    <source>
        <dbReference type="RuleBase" id="RU369079"/>
    </source>
</evidence>
<accession>A0A6L7G6M9</accession>
<feature type="transmembrane region" description="Helical" evidence="9">
    <location>
        <begin position="130"/>
        <end position="159"/>
    </location>
</feature>
<keyword evidence="2 9" id="KW-0813">Transport</keyword>
<sequence>MQTLFSVLGFVDRLVARVTRYGVILCMVVLFSLLLLRVIARTLEIPFAAYDEIVELSTIWMILLGTVALWREGALYRVEVITDKLPALARPAEVLIQGIMLAFAIMLVQVGSSFTAMSREVTAFMQIDMVIYYGAIPAAGAVMAVYSLLGLAGAILIAVKARSGEALAKSRADRAVPEHL</sequence>
<dbReference type="Pfam" id="PF04290">
    <property type="entry name" value="DctQ"/>
    <property type="match status" value="1"/>
</dbReference>
<evidence type="ECO:0000256" key="4">
    <source>
        <dbReference type="ARBA" id="ARBA00022519"/>
    </source>
</evidence>
<gene>
    <name evidence="11" type="ORF">GR170_16010</name>
</gene>
<evidence type="ECO:0000256" key="8">
    <source>
        <dbReference type="ARBA" id="ARBA00038436"/>
    </source>
</evidence>
<dbReference type="InterPro" id="IPR055348">
    <property type="entry name" value="DctQ"/>
</dbReference>
<feature type="domain" description="Tripartite ATP-independent periplasmic transporters DctQ component" evidence="10">
    <location>
        <begin position="32"/>
        <end position="151"/>
    </location>
</feature>
<evidence type="ECO:0000256" key="2">
    <source>
        <dbReference type="ARBA" id="ARBA00022448"/>
    </source>
</evidence>
<keyword evidence="4 9" id="KW-0997">Cell inner membrane</keyword>
<dbReference type="EMBL" id="WUMU01000018">
    <property type="protein sequence ID" value="MXN19342.1"/>
    <property type="molecule type" value="Genomic_DNA"/>
</dbReference>
<evidence type="ECO:0000313" key="12">
    <source>
        <dbReference type="Proteomes" id="UP000477911"/>
    </source>
</evidence>
<evidence type="ECO:0000256" key="6">
    <source>
        <dbReference type="ARBA" id="ARBA00022989"/>
    </source>
</evidence>
<keyword evidence="6 9" id="KW-1133">Transmembrane helix</keyword>
<name>A0A6L7G6M9_9RHOB</name>